<evidence type="ECO:0000313" key="8">
    <source>
        <dbReference type="Proteomes" id="UP001498398"/>
    </source>
</evidence>
<feature type="chain" id="PRO_5047010673" description="CFEM domain-containing protein" evidence="5">
    <location>
        <begin position="18"/>
        <end position="152"/>
    </location>
</feature>
<protein>
    <recommendedName>
        <fullName evidence="6">CFEM domain-containing protein</fullName>
    </recommendedName>
</protein>
<dbReference type="EMBL" id="JBANRG010000156">
    <property type="protein sequence ID" value="KAK7433500.1"/>
    <property type="molecule type" value="Genomic_DNA"/>
</dbReference>
<keyword evidence="3 5" id="KW-0732">Signal</keyword>
<evidence type="ECO:0000313" key="7">
    <source>
        <dbReference type="EMBL" id="KAK7433500.1"/>
    </source>
</evidence>
<evidence type="ECO:0000256" key="4">
    <source>
        <dbReference type="ARBA" id="ARBA00023157"/>
    </source>
</evidence>
<dbReference type="Pfam" id="PF05730">
    <property type="entry name" value="CFEM"/>
    <property type="match status" value="2"/>
</dbReference>
<comment type="subcellular location">
    <subcellularLocation>
        <location evidence="1">Secreted</location>
    </subcellularLocation>
</comment>
<dbReference type="InterPro" id="IPR008427">
    <property type="entry name" value="Extracellular_membr_CFEM_dom"/>
</dbReference>
<reference evidence="7 8" key="1">
    <citation type="submission" date="2024-01" db="EMBL/GenBank/DDBJ databases">
        <title>A draft genome for the cacao thread blight pathogen Marasmiellus scandens.</title>
        <authorList>
            <person name="Baruah I.K."/>
            <person name="Leung J."/>
            <person name="Bukari Y."/>
            <person name="Amoako-Attah I."/>
            <person name="Meinhardt L.W."/>
            <person name="Bailey B.A."/>
            <person name="Cohen S.P."/>
        </authorList>
    </citation>
    <scope>NUCLEOTIDE SEQUENCE [LARGE SCALE GENOMIC DNA]</scope>
    <source>
        <strain evidence="7 8">GH-19</strain>
    </source>
</reference>
<evidence type="ECO:0000256" key="2">
    <source>
        <dbReference type="ARBA" id="ARBA00022525"/>
    </source>
</evidence>
<proteinExistence type="predicted"/>
<keyword evidence="8" id="KW-1185">Reference proteome</keyword>
<comment type="caution">
    <text evidence="7">The sequence shown here is derived from an EMBL/GenBank/DDBJ whole genome shotgun (WGS) entry which is preliminary data.</text>
</comment>
<name>A0ABR1IIF0_9AGAR</name>
<keyword evidence="4" id="KW-1015">Disulfide bond</keyword>
<sequence>MFKVAAIVLLSVLSVNAAATGTSTASTSQCTPGCLSNCIQKALPTSGCGPEDATCLCQSSKFSNSVASCVWSNCPSQMNNGLAFQKQMCNGDTTCPTQCLEEAADDSDCDPTDIKCLCNDTNFKNEGYACINSNCPSQYQKAQTFQKTMCGC</sequence>
<accession>A0ABR1IIF0</accession>
<evidence type="ECO:0000259" key="6">
    <source>
        <dbReference type="PROSITE" id="PS52012"/>
    </source>
</evidence>
<keyword evidence="2" id="KW-0964">Secreted</keyword>
<evidence type="ECO:0000256" key="1">
    <source>
        <dbReference type="ARBA" id="ARBA00004613"/>
    </source>
</evidence>
<feature type="domain" description="CFEM" evidence="6">
    <location>
        <begin position="5"/>
        <end position="122"/>
    </location>
</feature>
<dbReference type="PROSITE" id="PS52012">
    <property type="entry name" value="CFEM"/>
    <property type="match status" value="1"/>
</dbReference>
<evidence type="ECO:0000256" key="3">
    <source>
        <dbReference type="ARBA" id="ARBA00022729"/>
    </source>
</evidence>
<gene>
    <name evidence="7" type="ORF">VKT23_020760</name>
</gene>
<organism evidence="7 8">
    <name type="scientific">Marasmiellus scandens</name>
    <dbReference type="NCBI Taxonomy" id="2682957"/>
    <lineage>
        <taxon>Eukaryota</taxon>
        <taxon>Fungi</taxon>
        <taxon>Dikarya</taxon>
        <taxon>Basidiomycota</taxon>
        <taxon>Agaricomycotina</taxon>
        <taxon>Agaricomycetes</taxon>
        <taxon>Agaricomycetidae</taxon>
        <taxon>Agaricales</taxon>
        <taxon>Marasmiineae</taxon>
        <taxon>Omphalotaceae</taxon>
        <taxon>Marasmiellus</taxon>
    </lineage>
</organism>
<feature type="signal peptide" evidence="5">
    <location>
        <begin position="1"/>
        <end position="17"/>
    </location>
</feature>
<dbReference type="Proteomes" id="UP001498398">
    <property type="component" value="Unassembled WGS sequence"/>
</dbReference>
<evidence type="ECO:0000256" key="5">
    <source>
        <dbReference type="SAM" id="SignalP"/>
    </source>
</evidence>